<evidence type="ECO:0000256" key="1">
    <source>
        <dbReference type="SAM" id="SignalP"/>
    </source>
</evidence>
<sequence length="94" mass="10372">MKKFLQFIVAGFFLCLSVSIQAITPANSEIANNLAASFSMENCPECKPGGADRDLCEKCSKVTRDKNVFPLCCNNTAEAKNWCSKFLNYTPPIL</sequence>
<accession>A0A2U8I7K2</accession>
<dbReference type="EMBL" id="CP021659">
    <property type="protein sequence ID" value="AWK15146.1"/>
    <property type="molecule type" value="Genomic_DNA"/>
</dbReference>
<dbReference type="Proteomes" id="UP000261875">
    <property type="component" value="Chromosome"/>
</dbReference>
<dbReference type="AlphaFoldDB" id="A0A2U8I7K2"/>
<dbReference type="PANTHER" id="PTHR39945">
    <property type="entry name" value="FI14129P"/>
    <property type="match status" value="1"/>
</dbReference>
<organism evidence="2 3">
    <name type="scientific">Candidatus Fukatsuia symbiotica</name>
    <dbReference type="NCBI Taxonomy" id="1878942"/>
    <lineage>
        <taxon>Bacteria</taxon>
        <taxon>Pseudomonadati</taxon>
        <taxon>Pseudomonadota</taxon>
        <taxon>Gammaproteobacteria</taxon>
        <taxon>Enterobacterales</taxon>
        <taxon>Yersiniaceae</taxon>
        <taxon>Candidatus Fukatsuia</taxon>
    </lineage>
</organism>
<dbReference type="PANTHER" id="PTHR39945:SF1">
    <property type="entry name" value="FI14129P"/>
    <property type="match status" value="1"/>
</dbReference>
<name>A0A2U8I7K2_9GAMM</name>
<reference evidence="2 3" key="1">
    <citation type="submission" date="2017-05" db="EMBL/GenBank/DDBJ databases">
        <title>Genome sequence of Candidatus Fukatsuia symbiotica and Candidatus Hamiltonella defensa from Acyrthosiphon pisum strain 5D.</title>
        <authorList>
            <person name="Patel V.A."/>
            <person name="Chevignon G."/>
            <person name="Russell J.A."/>
            <person name="Oliver K.M."/>
        </authorList>
    </citation>
    <scope>NUCLEOTIDE SEQUENCE [LARGE SCALE GENOMIC DNA]</scope>
    <source>
        <strain evidence="2 3">5D</strain>
    </source>
</reference>
<gene>
    <name evidence="2" type="ORF">CCS41_12790</name>
</gene>
<feature type="signal peptide" evidence="1">
    <location>
        <begin position="1"/>
        <end position="22"/>
    </location>
</feature>
<dbReference type="RefSeq" id="WP_072550586.1">
    <property type="nucleotide sequence ID" value="NZ_CP021659.1"/>
</dbReference>
<proteinExistence type="predicted"/>
<dbReference type="KEGG" id="fsm:CCS41_12790"/>
<protein>
    <submittedName>
        <fullName evidence="2">Uncharacterized protein</fullName>
    </submittedName>
</protein>
<dbReference type="OrthoDB" id="9932949at2"/>
<keyword evidence="1" id="KW-0732">Signal</keyword>
<evidence type="ECO:0000313" key="2">
    <source>
        <dbReference type="EMBL" id="AWK15146.1"/>
    </source>
</evidence>
<feature type="chain" id="PRO_5016036712" evidence="1">
    <location>
        <begin position="23"/>
        <end position="94"/>
    </location>
</feature>
<keyword evidence="3" id="KW-1185">Reference proteome</keyword>
<evidence type="ECO:0000313" key="3">
    <source>
        <dbReference type="Proteomes" id="UP000261875"/>
    </source>
</evidence>